<dbReference type="AlphaFoldDB" id="A0A1H9ZHK6"/>
<evidence type="ECO:0000313" key="4">
    <source>
        <dbReference type="Proteomes" id="UP000199181"/>
    </source>
</evidence>
<feature type="compositionally biased region" description="Pro residues" evidence="1">
    <location>
        <begin position="333"/>
        <end position="342"/>
    </location>
</feature>
<gene>
    <name evidence="3" type="ORF">SAMN05443639_101300</name>
</gene>
<evidence type="ECO:0000256" key="1">
    <source>
        <dbReference type="SAM" id="MobiDB-lite"/>
    </source>
</evidence>
<evidence type="ECO:0000256" key="2">
    <source>
        <dbReference type="SAM" id="Phobius"/>
    </source>
</evidence>
<feature type="compositionally biased region" description="Low complexity" evidence="1">
    <location>
        <begin position="343"/>
        <end position="352"/>
    </location>
</feature>
<proteinExistence type="predicted"/>
<reference evidence="4" key="1">
    <citation type="submission" date="2016-10" db="EMBL/GenBank/DDBJ databases">
        <authorList>
            <person name="Varghese N."/>
            <person name="Submissions S."/>
        </authorList>
    </citation>
    <scope>NUCLEOTIDE SEQUENCE [LARGE SCALE GENOMIC DNA]</scope>
    <source>
        <strain evidence="4">DSM 16858</strain>
    </source>
</reference>
<dbReference type="Gene3D" id="1.25.40.10">
    <property type="entry name" value="Tetratricopeptide repeat domain"/>
    <property type="match status" value="1"/>
</dbReference>
<dbReference type="EMBL" id="FOIJ01000001">
    <property type="protein sequence ID" value="SES80978.1"/>
    <property type="molecule type" value="Genomic_DNA"/>
</dbReference>
<feature type="compositionally biased region" description="Low complexity" evidence="1">
    <location>
        <begin position="315"/>
        <end position="332"/>
    </location>
</feature>
<organism evidence="3 4">
    <name type="scientific">Stigmatella erecta</name>
    <dbReference type="NCBI Taxonomy" id="83460"/>
    <lineage>
        <taxon>Bacteria</taxon>
        <taxon>Pseudomonadati</taxon>
        <taxon>Myxococcota</taxon>
        <taxon>Myxococcia</taxon>
        <taxon>Myxococcales</taxon>
        <taxon>Cystobacterineae</taxon>
        <taxon>Archangiaceae</taxon>
        <taxon>Stigmatella</taxon>
    </lineage>
</organism>
<dbReference type="InterPro" id="IPR011990">
    <property type="entry name" value="TPR-like_helical_dom_sf"/>
</dbReference>
<dbReference type="InterPro" id="IPR019734">
    <property type="entry name" value="TPR_rpt"/>
</dbReference>
<keyword evidence="3" id="KW-0449">Lipoprotein</keyword>
<dbReference type="Pfam" id="PF13174">
    <property type="entry name" value="TPR_6"/>
    <property type="match status" value="1"/>
</dbReference>
<keyword evidence="2" id="KW-0812">Transmembrane</keyword>
<dbReference type="Proteomes" id="UP000199181">
    <property type="component" value="Unassembled WGS sequence"/>
</dbReference>
<protein>
    <submittedName>
        <fullName evidence="3">Outer membrane lipoprotein</fullName>
    </submittedName>
</protein>
<accession>A0A1H9ZHK6</accession>
<keyword evidence="2" id="KW-1133">Transmembrane helix</keyword>
<feature type="transmembrane region" description="Helical" evidence="2">
    <location>
        <begin position="72"/>
        <end position="93"/>
    </location>
</feature>
<name>A0A1H9ZHK6_9BACT</name>
<keyword evidence="2" id="KW-0472">Membrane</keyword>
<feature type="region of interest" description="Disordered" evidence="1">
    <location>
        <begin position="310"/>
        <end position="352"/>
    </location>
</feature>
<dbReference type="SUPFAM" id="SSF48452">
    <property type="entry name" value="TPR-like"/>
    <property type="match status" value="1"/>
</dbReference>
<sequence length="352" mass="37967">MREPVEVVSGPNRKMSMASEHKPEVDKELSEIRKEVIEARNLVIKTDNLLKNLHAEVKAVGKRHEDFQKRQWISSGVAYALFAILAGGGALLISNARTSTAGAERERLEKMVTDLTSELEKQRTELAANQGAQRSAAEVYKLMTTLPGDERLKGIDALVKLDTTRLSGLERQALNDRATLLRKEIGDAAFERGKAAFRRNDMNGTVEDLSRFMAMNPSEADALDASFFLGAAYNNLGKHEQAVPLLARFVDGDKRSKTRDYAMVLLAQSYQETNQVEKALATVRDAIANYPATQYLGAMRARLNSAKRQLGGPDAAAAPAPAVPTPAVAAPAAPAPAAPAPAAPVTAKPAGQ</sequence>
<keyword evidence="4" id="KW-1185">Reference proteome</keyword>
<feature type="region of interest" description="Disordered" evidence="1">
    <location>
        <begin position="1"/>
        <end position="25"/>
    </location>
</feature>
<evidence type="ECO:0000313" key="3">
    <source>
        <dbReference type="EMBL" id="SES80978.1"/>
    </source>
</evidence>